<gene>
    <name evidence="2" type="ORF">F6453_1399</name>
</gene>
<feature type="compositionally biased region" description="Low complexity" evidence="1">
    <location>
        <begin position="70"/>
        <end position="85"/>
    </location>
</feature>
<proteinExistence type="predicted"/>
<feature type="compositionally biased region" description="Acidic residues" evidence="1">
    <location>
        <begin position="91"/>
        <end position="104"/>
    </location>
</feature>
<dbReference type="Proteomes" id="UP000469950">
    <property type="component" value="Unassembled WGS sequence"/>
</dbReference>
<reference evidence="2 3" key="1">
    <citation type="submission" date="2019-10" db="EMBL/GenBank/DDBJ databases">
        <title>Draft genome sequence of Marinobacter hydrocarbonoclasticus NCT7M from the microbiome of the marine copepod.</title>
        <authorList>
            <person name="Nuttall R."/>
            <person name="Sharma G."/>
            <person name="Moisander P."/>
        </authorList>
    </citation>
    <scope>NUCLEOTIDE SEQUENCE [LARGE SCALE GENOMIC DNA]</scope>
    <source>
        <strain evidence="2 3">NCT7M</strain>
    </source>
</reference>
<organism evidence="2 3">
    <name type="scientific">Marinobacter nauticus</name>
    <name type="common">Marinobacter hydrocarbonoclasticus</name>
    <name type="synonym">Marinobacter aquaeolei</name>
    <dbReference type="NCBI Taxonomy" id="2743"/>
    <lineage>
        <taxon>Bacteria</taxon>
        <taxon>Pseudomonadati</taxon>
        <taxon>Pseudomonadota</taxon>
        <taxon>Gammaproteobacteria</taxon>
        <taxon>Pseudomonadales</taxon>
        <taxon>Marinobacteraceae</taxon>
        <taxon>Marinobacter</taxon>
    </lineage>
</organism>
<evidence type="ECO:0000313" key="3">
    <source>
        <dbReference type="Proteomes" id="UP000469950"/>
    </source>
</evidence>
<feature type="region of interest" description="Disordered" evidence="1">
    <location>
        <begin position="57"/>
        <end position="104"/>
    </location>
</feature>
<sequence>MKLEALNRVQGVKVLAGKGKGGKTAMVGDVFEASTAAEAKRLIDLGAAKEYVVEDKLADSGEGGGKKTTTKSAGKASGGKKASGGQKAEDGSDTADDEDLGLGE</sequence>
<dbReference type="RefSeq" id="WP_153740389.1">
    <property type="nucleotide sequence ID" value="NZ_WBMP01000005.1"/>
</dbReference>
<evidence type="ECO:0000256" key="1">
    <source>
        <dbReference type="SAM" id="MobiDB-lite"/>
    </source>
</evidence>
<comment type="caution">
    <text evidence="2">The sequence shown here is derived from an EMBL/GenBank/DDBJ whole genome shotgun (WGS) entry which is preliminary data.</text>
</comment>
<dbReference type="AlphaFoldDB" id="A0A833JS00"/>
<name>A0A833JS00_MARNT</name>
<accession>A0A833JS00</accession>
<protein>
    <submittedName>
        <fullName evidence="2">Uncharacterized protein</fullName>
    </submittedName>
</protein>
<evidence type="ECO:0000313" key="2">
    <source>
        <dbReference type="EMBL" id="KAE8546153.1"/>
    </source>
</evidence>
<dbReference type="EMBL" id="WBMP01000005">
    <property type="protein sequence ID" value="KAE8546153.1"/>
    <property type="molecule type" value="Genomic_DNA"/>
</dbReference>